<evidence type="ECO:0000313" key="6">
    <source>
        <dbReference type="Proteomes" id="UP000323567"/>
    </source>
</evidence>
<sequence>MKRSNVIGILAAAAVIVLSVVLISWYLTKRTPTLIQGTVECTTYKASSKVPGRIDDMKVAQGDRVEKGQLLYTLSTPELEAKLRQAEAVKSAAAALDAMALAGARVQQIEAAMNMWQKAQAGLELARKTYERVQNLYNDGVVPAQKLDEATANYKAMEATALAAKAQYDMATDGARKEDKEAAAARVRQAEGAVSEVESYISDAMVYSPVTGEISTIIAEEGELVGSGYPVVAILDMSDLWVTFNVKETLLPGLRIGTRMNGYVPALDSDVEFEVTYISPQADFATWSATRTQGGFDIRTFAIKAKAVTEAANMRPGMSVLVDWDQIGK</sequence>
<dbReference type="GeneID" id="92758572"/>
<evidence type="ECO:0000256" key="1">
    <source>
        <dbReference type="SAM" id="Phobius"/>
    </source>
</evidence>
<dbReference type="AlphaFoldDB" id="A0A5B3GBC7"/>
<dbReference type="SUPFAM" id="SSF111369">
    <property type="entry name" value="HlyD-like secretion proteins"/>
    <property type="match status" value="3"/>
</dbReference>
<gene>
    <name evidence="4" type="ORF">F2Y07_07575</name>
    <name evidence="3" type="ORF">F2Y13_06420</name>
</gene>
<dbReference type="PANTHER" id="PTHR30438:SF1">
    <property type="entry name" value="36 KDA ANTIGEN"/>
    <property type="match status" value="1"/>
</dbReference>
<dbReference type="EMBL" id="VVXJ01000014">
    <property type="protein sequence ID" value="KAA2375646.1"/>
    <property type="molecule type" value="Genomic_DNA"/>
</dbReference>
<dbReference type="Proteomes" id="UP000322658">
    <property type="component" value="Unassembled WGS sequence"/>
</dbReference>
<keyword evidence="1" id="KW-0472">Membrane</keyword>
<proteinExistence type="predicted"/>
<reference evidence="5 6" key="1">
    <citation type="journal article" date="2019" name="Nat. Med.">
        <title>A library of human gut bacterial isolates paired with longitudinal multiomics data enables mechanistic microbiome research.</title>
        <authorList>
            <person name="Poyet M."/>
            <person name="Groussin M."/>
            <person name="Gibbons S.M."/>
            <person name="Avila-Pacheco J."/>
            <person name="Jiang X."/>
            <person name="Kearney S.M."/>
            <person name="Perrotta A.R."/>
            <person name="Berdy B."/>
            <person name="Zhao S."/>
            <person name="Lieberman T.D."/>
            <person name="Swanson P.K."/>
            <person name="Smith M."/>
            <person name="Roesemann S."/>
            <person name="Alexander J.E."/>
            <person name="Rich S.A."/>
            <person name="Livny J."/>
            <person name="Vlamakis H."/>
            <person name="Clish C."/>
            <person name="Bullock K."/>
            <person name="Deik A."/>
            <person name="Scott J."/>
            <person name="Pierce K.A."/>
            <person name="Xavier R.J."/>
            <person name="Alm E.J."/>
        </authorList>
    </citation>
    <scope>NUCLEOTIDE SEQUENCE [LARGE SCALE GENOMIC DNA]</scope>
    <source>
        <strain evidence="4 5">BIOML-A1</strain>
        <strain evidence="3 6">BIOML-A2</strain>
    </source>
</reference>
<accession>A0A5B3GBC7</accession>
<comment type="caution">
    <text evidence="3">The sequence shown here is derived from an EMBL/GenBank/DDBJ whole genome shotgun (WGS) entry which is preliminary data.</text>
</comment>
<evidence type="ECO:0000313" key="4">
    <source>
        <dbReference type="EMBL" id="KAA2375646.1"/>
    </source>
</evidence>
<evidence type="ECO:0000259" key="2">
    <source>
        <dbReference type="Pfam" id="PF25881"/>
    </source>
</evidence>
<feature type="domain" description="YbhG-like alpha-helical hairpin" evidence="2">
    <location>
        <begin position="79"/>
        <end position="202"/>
    </location>
</feature>
<dbReference type="EMBL" id="VVXK01000007">
    <property type="protein sequence ID" value="KAA2370596.1"/>
    <property type="molecule type" value="Genomic_DNA"/>
</dbReference>
<evidence type="ECO:0000313" key="3">
    <source>
        <dbReference type="EMBL" id="KAA2370596.1"/>
    </source>
</evidence>
<evidence type="ECO:0000313" key="5">
    <source>
        <dbReference type="Proteomes" id="UP000322658"/>
    </source>
</evidence>
<dbReference type="InterPro" id="IPR059052">
    <property type="entry name" value="HH_YbhG-like"/>
</dbReference>
<dbReference type="Gene3D" id="2.40.50.100">
    <property type="match status" value="1"/>
</dbReference>
<protein>
    <submittedName>
        <fullName evidence="3">HlyD family secretion protein</fullName>
    </submittedName>
</protein>
<dbReference type="Gene3D" id="2.40.30.170">
    <property type="match status" value="1"/>
</dbReference>
<dbReference type="Gene3D" id="1.10.287.470">
    <property type="entry name" value="Helix hairpin bin"/>
    <property type="match status" value="1"/>
</dbReference>
<keyword evidence="1" id="KW-1133">Transmembrane helix</keyword>
<name>A0A5B3GBC7_9BACT</name>
<dbReference type="Pfam" id="PF25881">
    <property type="entry name" value="HH_YBHG"/>
    <property type="match status" value="1"/>
</dbReference>
<dbReference type="Proteomes" id="UP000323567">
    <property type="component" value="Unassembled WGS sequence"/>
</dbReference>
<dbReference type="PANTHER" id="PTHR30438">
    <property type="entry name" value="36 KDA ANTIGEN-RELATED"/>
    <property type="match status" value="1"/>
</dbReference>
<feature type="transmembrane region" description="Helical" evidence="1">
    <location>
        <begin position="7"/>
        <end position="27"/>
    </location>
</feature>
<keyword evidence="1" id="KW-0812">Transmembrane</keyword>
<dbReference type="RefSeq" id="WP_015546115.1">
    <property type="nucleotide sequence ID" value="NZ_AP031448.1"/>
</dbReference>
<organism evidence="3 6">
    <name type="scientific">Alistipes shahii</name>
    <dbReference type="NCBI Taxonomy" id="328814"/>
    <lineage>
        <taxon>Bacteria</taxon>
        <taxon>Pseudomonadati</taxon>
        <taxon>Bacteroidota</taxon>
        <taxon>Bacteroidia</taxon>
        <taxon>Bacteroidales</taxon>
        <taxon>Rikenellaceae</taxon>
        <taxon>Alistipes</taxon>
    </lineage>
</organism>